<protein>
    <recommendedName>
        <fullName evidence="2">Monomethylamine:corrinoid methyltransferase</fullName>
    </recommendedName>
</protein>
<accession>A0A0F9WG47</accession>
<dbReference type="GO" id="GO:0008168">
    <property type="term" value="F:methyltransferase activity"/>
    <property type="evidence" value="ECO:0007669"/>
    <property type="project" value="InterPro"/>
</dbReference>
<gene>
    <name evidence="1" type="ORF">LCGC14_0018990</name>
</gene>
<evidence type="ECO:0008006" key="2">
    <source>
        <dbReference type="Google" id="ProtNLM"/>
    </source>
</evidence>
<dbReference type="Pfam" id="PF05369">
    <property type="entry name" value="MtmB"/>
    <property type="match status" value="1"/>
</dbReference>
<sequence>MRDILDICQQATEGPKLDEQDFDIDYVYATLVGLIETYDLHFDGDDPVPSDDALADCVFAAAVEFFVGCGVYFKDTQRVVTFSPDEVRADLAAYSGQCHFGDGAEARVFTPRKPDSDTRPWCHVGAGTVASTEEIAMQIVRGNASIAAADSMSVPALDHVDGHLIMANTPAEVRGAIRSIRIARQACKDVGREGLAIINGVAAAGTARGTIAASSQASGWRESDCVIVGTLAEFKTNFEMMTKVVWCQDSPTRCVLASAPLMGGFAGGPEAMAIINTAYAILGVVVYQCDYFLSLPMDLRLGCSTSRPVLWAWSVSNQAISRNTNVPTLALPYAAGGPMTESYYYEAAAATIAAIASGVSCQTTHPAGALFPDFLTPMEMRGCVEIALGATGMTRKEASPVVAKLLTIYENKLTDPDRGKSYPECFDIKTGQPTAEHVKVVEAIKGDLAKLGVPFKPAER</sequence>
<reference evidence="1" key="1">
    <citation type="journal article" date="2015" name="Nature">
        <title>Complex archaea that bridge the gap between prokaryotes and eukaryotes.</title>
        <authorList>
            <person name="Spang A."/>
            <person name="Saw J.H."/>
            <person name="Jorgensen S.L."/>
            <person name="Zaremba-Niedzwiedzka K."/>
            <person name="Martijn J."/>
            <person name="Lind A.E."/>
            <person name="van Eijk R."/>
            <person name="Schleper C."/>
            <person name="Guy L."/>
            <person name="Ettema T.J."/>
        </authorList>
    </citation>
    <scope>NUCLEOTIDE SEQUENCE</scope>
</reference>
<dbReference type="EMBL" id="LAZR01000003">
    <property type="protein sequence ID" value="KKO11418.1"/>
    <property type="molecule type" value="Genomic_DNA"/>
</dbReference>
<dbReference type="Gene3D" id="3.20.20.460">
    <property type="entry name" value="Monomethylamine methyltransferase MtmB"/>
    <property type="match status" value="1"/>
</dbReference>
<dbReference type="InterPro" id="IPR036655">
    <property type="entry name" value="MtmB_sf"/>
</dbReference>
<organism evidence="1">
    <name type="scientific">marine sediment metagenome</name>
    <dbReference type="NCBI Taxonomy" id="412755"/>
    <lineage>
        <taxon>unclassified sequences</taxon>
        <taxon>metagenomes</taxon>
        <taxon>ecological metagenomes</taxon>
    </lineage>
</organism>
<comment type="caution">
    <text evidence="1">The sequence shown here is derived from an EMBL/GenBank/DDBJ whole genome shotgun (WGS) entry which is preliminary data.</text>
</comment>
<dbReference type="InterPro" id="IPR008031">
    <property type="entry name" value="MtmB_MeTrfase"/>
</dbReference>
<dbReference type="GO" id="GO:0032259">
    <property type="term" value="P:methylation"/>
    <property type="evidence" value="ECO:0007669"/>
    <property type="project" value="InterPro"/>
</dbReference>
<proteinExistence type="predicted"/>
<name>A0A0F9WG47_9ZZZZ</name>
<dbReference type="SUPFAM" id="SSF75098">
    <property type="entry name" value="Monomethylamine methyltransferase MtmB"/>
    <property type="match status" value="1"/>
</dbReference>
<dbReference type="AlphaFoldDB" id="A0A0F9WG47"/>
<evidence type="ECO:0000313" key="1">
    <source>
        <dbReference type="EMBL" id="KKO11418.1"/>
    </source>
</evidence>